<name>A0A9N8HX67_9STRA</name>
<dbReference type="InterPro" id="IPR009003">
    <property type="entry name" value="Peptidase_S1_PA"/>
</dbReference>
<organism evidence="2 3">
    <name type="scientific">Seminavis robusta</name>
    <dbReference type="NCBI Taxonomy" id="568900"/>
    <lineage>
        <taxon>Eukaryota</taxon>
        <taxon>Sar</taxon>
        <taxon>Stramenopiles</taxon>
        <taxon>Ochrophyta</taxon>
        <taxon>Bacillariophyta</taxon>
        <taxon>Bacillariophyceae</taxon>
        <taxon>Bacillariophycidae</taxon>
        <taxon>Naviculales</taxon>
        <taxon>Naviculaceae</taxon>
        <taxon>Seminavis</taxon>
    </lineage>
</organism>
<dbReference type="AlphaFoldDB" id="A0A9N8HX67"/>
<dbReference type="InterPro" id="IPR043504">
    <property type="entry name" value="Peptidase_S1_PA_chymotrypsin"/>
</dbReference>
<accession>A0A9N8HX67</accession>
<sequence>MQVGIMAHSCVNLLARSMQKGLRSGRGNYVAQAGDKFISIGHLTHVGDDHIEYSVNTVPGCSGAPVFLLPEDQGDDDNYMKLIGIHAGFSDALGTNFGFLVAEQVEGFSRFLGWPSRLKVEVTKRNTYFQKG</sequence>
<evidence type="ECO:0000256" key="1">
    <source>
        <dbReference type="ARBA" id="ARBA00023026"/>
    </source>
</evidence>
<keyword evidence="1" id="KW-0843">Virulence</keyword>
<evidence type="ECO:0000313" key="2">
    <source>
        <dbReference type="EMBL" id="CAB9525988.1"/>
    </source>
</evidence>
<dbReference type="Gene3D" id="2.40.10.10">
    <property type="entry name" value="Trypsin-like serine proteases"/>
    <property type="match status" value="1"/>
</dbReference>
<protein>
    <submittedName>
        <fullName evidence="2">Uncharacterized protein</fullName>
    </submittedName>
</protein>
<dbReference type="Proteomes" id="UP001153069">
    <property type="component" value="Unassembled WGS sequence"/>
</dbReference>
<proteinExistence type="predicted"/>
<keyword evidence="3" id="KW-1185">Reference proteome</keyword>
<evidence type="ECO:0000313" key="3">
    <source>
        <dbReference type="Proteomes" id="UP001153069"/>
    </source>
</evidence>
<dbReference type="EMBL" id="CAICTM010001758">
    <property type="protein sequence ID" value="CAB9525988.1"/>
    <property type="molecule type" value="Genomic_DNA"/>
</dbReference>
<comment type="caution">
    <text evidence="2">The sequence shown here is derived from an EMBL/GenBank/DDBJ whole genome shotgun (WGS) entry which is preliminary data.</text>
</comment>
<reference evidence="2" key="1">
    <citation type="submission" date="2020-06" db="EMBL/GenBank/DDBJ databases">
        <authorList>
            <consortium name="Plant Systems Biology data submission"/>
        </authorList>
    </citation>
    <scope>NUCLEOTIDE SEQUENCE</scope>
    <source>
        <strain evidence="2">D6</strain>
    </source>
</reference>
<gene>
    <name evidence="2" type="ORF">SEMRO_1760_G295830.1</name>
</gene>
<dbReference type="SUPFAM" id="SSF50494">
    <property type="entry name" value="Trypsin-like serine proteases"/>
    <property type="match status" value="1"/>
</dbReference>